<evidence type="ECO:0000313" key="2">
    <source>
        <dbReference type="Proteomes" id="UP000010959"/>
    </source>
</evidence>
<organism evidence="1 2">
    <name type="scientific">Rhodopirellula baltica SWK14</name>
    <dbReference type="NCBI Taxonomy" id="993516"/>
    <lineage>
        <taxon>Bacteria</taxon>
        <taxon>Pseudomonadati</taxon>
        <taxon>Planctomycetota</taxon>
        <taxon>Planctomycetia</taxon>
        <taxon>Pirellulales</taxon>
        <taxon>Pirellulaceae</taxon>
        <taxon>Rhodopirellula</taxon>
    </lineage>
</organism>
<dbReference type="EMBL" id="AMWG01000013">
    <property type="protein sequence ID" value="ELP35358.1"/>
    <property type="molecule type" value="Genomic_DNA"/>
</dbReference>
<gene>
    <name evidence="1" type="ORF">RBSWK_00700</name>
</gene>
<dbReference type="PATRIC" id="fig|993516.3.peg.753"/>
<protein>
    <submittedName>
        <fullName evidence="1">Uncharacterized protein</fullName>
    </submittedName>
</protein>
<comment type="caution">
    <text evidence="1">The sequence shown here is derived from an EMBL/GenBank/DDBJ whole genome shotgun (WGS) entry which is preliminary data.</text>
</comment>
<reference evidence="1 2" key="1">
    <citation type="journal article" date="2013" name="Mar. Genomics">
        <title>Expression of sulfatases in Rhodopirellula baltica and the diversity of sulfatases in the genus Rhodopirellula.</title>
        <authorList>
            <person name="Wegner C.E."/>
            <person name="Richter-Heitmann T."/>
            <person name="Klindworth A."/>
            <person name="Klockow C."/>
            <person name="Richter M."/>
            <person name="Achstetter T."/>
            <person name="Glockner F.O."/>
            <person name="Harder J."/>
        </authorList>
    </citation>
    <scope>NUCLEOTIDE SEQUENCE [LARGE SCALE GENOMIC DNA]</scope>
    <source>
        <strain evidence="1 2">SWK14</strain>
    </source>
</reference>
<evidence type="ECO:0000313" key="1">
    <source>
        <dbReference type="EMBL" id="ELP35358.1"/>
    </source>
</evidence>
<sequence length="50" mass="5542">MKRFLGIVHASQDSALAAIESAQKQIKPPPQLFPSAHRMIVSNHSTRRSC</sequence>
<proteinExistence type="predicted"/>
<accession>L7CN04</accession>
<dbReference type="AlphaFoldDB" id="L7CN04"/>
<name>L7CN04_RHOBT</name>
<dbReference type="Proteomes" id="UP000010959">
    <property type="component" value="Unassembled WGS sequence"/>
</dbReference>